<feature type="chain" id="PRO_5035425798" evidence="2">
    <location>
        <begin position="23"/>
        <end position="570"/>
    </location>
</feature>
<dbReference type="Pfam" id="PF26335">
    <property type="entry name" value="ARB_00930_C"/>
    <property type="match status" value="1"/>
</dbReference>
<dbReference type="EMBL" id="JAGPNK010000012">
    <property type="protein sequence ID" value="KAH7310754.1"/>
    <property type="molecule type" value="Genomic_DNA"/>
</dbReference>
<sequence length="570" mass="61137">MHLFSSGAILFALVLNCPPLGAVLPAPRQPSSNPVVQAVLSELKGFEAAAAGLFQNASAMSISIASVYEDSPLLNLAYRPPVLNTSGTSVVDGDTVFRVGSVSKVFTVMGLLLLGDKVNMADSVLKYLPELEDLKEQQDQHNAVTTVNWEGVTLDALASQLSGVGGNVGSDLATVPLLDPQDFGLPLIDEDDFAMCGTSPFLSPCTWDDFSNNYGKRVPMYGPYTTPIYGNMAYSILARVIERVSGQSYESYIQQSILEPLNMTRTYLAKPEDDTVGAGGYYSSSNDLAKFGRGILSYQLLSEAATKAWLKPRSHTASLGISVGSPWEIGRANNLTVDGRVIDVYTKNGGVGDYLSLFILVPDYGLVLSIESAGELSRGAIQFGISDIILPPLVRALEAAGKAEAQTVYAGTYTGASTNSTVTLEIDNEAGLHVASWIIDGRDIKEAYIRLSSALGAPAGPPYLVVRLVPAQLEGGGQVAWRAVFVTTPPEAVPQINQLFIIHMACQSWFNMDPITYGMRSLNEFIFQVDEDAGKAGSLILPAFRQTLKRKSCGRAARPSVPRQLTQEIC</sequence>
<dbReference type="InterPro" id="IPR012338">
    <property type="entry name" value="Beta-lactam/transpept-like"/>
</dbReference>
<dbReference type="Gene3D" id="3.40.710.10">
    <property type="entry name" value="DD-peptidase/beta-lactamase superfamily"/>
    <property type="match status" value="1"/>
</dbReference>
<feature type="domain" description="Beta-lactamase-like ARB-00930-like C-terminal" evidence="4">
    <location>
        <begin position="402"/>
        <end position="551"/>
    </location>
</feature>
<dbReference type="PANTHER" id="PTHR22935:SF95">
    <property type="entry name" value="BETA-LACTAMASE-LIKE 1-RELATED"/>
    <property type="match status" value="1"/>
</dbReference>
<evidence type="ECO:0000313" key="6">
    <source>
        <dbReference type="Proteomes" id="UP000813444"/>
    </source>
</evidence>
<comment type="similarity">
    <text evidence="1">Belongs to the beta-lactamase family.</text>
</comment>
<protein>
    <submittedName>
        <fullName evidence="5">Beta-lactamase/transpeptidase-like protein</fullName>
    </submittedName>
</protein>
<evidence type="ECO:0000259" key="4">
    <source>
        <dbReference type="Pfam" id="PF26335"/>
    </source>
</evidence>
<keyword evidence="2" id="KW-0732">Signal</keyword>
<dbReference type="InterPro" id="IPR001466">
    <property type="entry name" value="Beta-lactam-related"/>
</dbReference>
<dbReference type="InterPro" id="IPR051478">
    <property type="entry name" value="Beta-lactamase-like_AB/R"/>
</dbReference>
<dbReference type="SUPFAM" id="SSF56601">
    <property type="entry name" value="beta-lactamase/transpeptidase-like"/>
    <property type="match status" value="1"/>
</dbReference>
<dbReference type="InterPro" id="IPR058664">
    <property type="entry name" value="ARB_00930-like_C"/>
</dbReference>
<evidence type="ECO:0000313" key="5">
    <source>
        <dbReference type="EMBL" id="KAH7310754.1"/>
    </source>
</evidence>
<name>A0A8K0SPW7_9HYPO</name>
<keyword evidence="6" id="KW-1185">Reference proteome</keyword>
<accession>A0A8K0SPW7</accession>
<dbReference type="OrthoDB" id="10250282at2759"/>
<dbReference type="Proteomes" id="UP000813444">
    <property type="component" value="Unassembled WGS sequence"/>
</dbReference>
<evidence type="ECO:0000259" key="3">
    <source>
        <dbReference type="Pfam" id="PF00144"/>
    </source>
</evidence>
<feature type="signal peptide" evidence="2">
    <location>
        <begin position="1"/>
        <end position="22"/>
    </location>
</feature>
<reference evidence="5" key="1">
    <citation type="journal article" date="2021" name="Nat. Commun.">
        <title>Genetic determinants of endophytism in the Arabidopsis root mycobiome.</title>
        <authorList>
            <person name="Mesny F."/>
            <person name="Miyauchi S."/>
            <person name="Thiergart T."/>
            <person name="Pickel B."/>
            <person name="Atanasova L."/>
            <person name="Karlsson M."/>
            <person name="Huettel B."/>
            <person name="Barry K.W."/>
            <person name="Haridas S."/>
            <person name="Chen C."/>
            <person name="Bauer D."/>
            <person name="Andreopoulos W."/>
            <person name="Pangilinan J."/>
            <person name="LaButti K."/>
            <person name="Riley R."/>
            <person name="Lipzen A."/>
            <person name="Clum A."/>
            <person name="Drula E."/>
            <person name="Henrissat B."/>
            <person name="Kohler A."/>
            <person name="Grigoriev I.V."/>
            <person name="Martin F.M."/>
            <person name="Hacquard S."/>
        </authorList>
    </citation>
    <scope>NUCLEOTIDE SEQUENCE</scope>
    <source>
        <strain evidence="5">MPI-CAGE-CH-0235</strain>
    </source>
</reference>
<evidence type="ECO:0000256" key="2">
    <source>
        <dbReference type="SAM" id="SignalP"/>
    </source>
</evidence>
<dbReference type="AlphaFoldDB" id="A0A8K0SPW7"/>
<organism evidence="5 6">
    <name type="scientific">Stachybotrys elegans</name>
    <dbReference type="NCBI Taxonomy" id="80388"/>
    <lineage>
        <taxon>Eukaryota</taxon>
        <taxon>Fungi</taxon>
        <taxon>Dikarya</taxon>
        <taxon>Ascomycota</taxon>
        <taxon>Pezizomycotina</taxon>
        <taxon>Sordariomycetes</taxon>
        <taxon>Hypocreomycetidae</taxon>
        <taxon>Hypocreales</taxon>
        <taxon>Stachybotryaceae</taxon>
        <taxon>Stachybotrys</taxon>
    </lineage>
</organism>
<dbReference type="Pfam" id="PF00144">
    <property type="entry name" value="Beta-lactamase"/>
    <property type="match status" value="1"/>
</dbReference>
<proteinExistence type="inferred from homology"/>
<evidence type="ECO:0000256" key="1">
    <source>
        <dbReference type="ARBA" id="ARBA00038473"/>
    </source>
</evidence>
<gene>
    <name evidence="5" type="ORF">B0I35DRAFT_489544</name>
</gene>
<feature type="domain" description="Beta-lactamase-related" evidence="3">
    <location>
        <begin position="72"/>
        <end position="370"/>
    </location>
</feature>
<comment type="caution">
    <text evidence="5">The sequence shown here is derived from an EMBL/GenBank/DDBJ whole genome shotgun (WGS) entry which is preliminary data.</text>
</comment>
<dbReference type="PANTHER" id="PTHR22935">
    <property type="entry name" value="PENICILLIN-BINDING PROTEIN"/>
    <property type="match status" value="1"/>
</dbReference>